<gene>
    <name evidence="2" type="ORF">PPROV_000684900</name>
</gene>
<reference evidence="2" key="1">
    <citation type="submission" date="2020-10" db="EMBL/GenBank/DDBJ databases">
        <title>Unveiling of a novel bifunctional photoreceptor, Dualchrome1, isolated from a cosmopolitan green alga.</title>
        <authorList>
            <person name="Suzuki S."/>
            <person name="Kawachi M."/>
        </authorList>
    </citation>
    <scope>NUCLEOTIDE SEQUENCE</scope>
    <source>
        <strain evidence="2">NIES 2893</strain>
    </source>
</reference>
<accession>A0A830HT24</accession>
<evidence type="ECO:0000256" key="1">
    <source>
        <dbReference type="SAM" id="Phobius"/>
    </source>
</evidence>
<evidence type="ECO:0000313" key="3">
    <source>
        <dbReference type="Proteomes" id="UP000660262"/>
    </source>
</evidence>
<feature type="transmembrane region" description="Helical" evidence="1">
    <location>
        <begin position="9"/>
        <end position="31"/>
    </location>
</feature>
<dbReference type="SUPFAM" id="SSF52058">
    <property type="entry name" value="L domain-like"/>
    <property type="match status" value="1"/>
</dbReference>
<evidence type="ECO:0000313" key="2">
    <source>
        <dbReference type="EMBL" id="GHP08107.1"/>
    </source>
</evidence>
<organism evidence="2 3">
    <name type="scientific">Pycnococcus provasolii</name>
    <dbReference type="NCBI Taxonomy" id="41880"/>
    <lineage>
        <taxon>Eukaryota</taxon>
        <taxon>Viridiplantae</taxon>
        <taxon>Chlorophyta</taxon>
        <taxon>Pseudoscourfieldiophyceae</taxon>
        <taxon>Pseudoscourfieldiales</taxon>
        <taxon>Pycnococcaceae</taxon>
        <taxon>Pycnococcus</taxon>
    </lineage>
</organism>
<sequence>MRDLHKKTYYARALANIVFLPALISISAPLLQSTSQININENNLLPKIDFPSLSEVGDGGVVIAANENLKKISLPSLTTTIDFIVQGNPKLKKLCASELKNGGGVCIGNDQPDLDADLSELVTGGFQTVPVCYQDSNVPTRRTTAAITTLRTPTIVLTTKSMLKDDNKPLVAMSTSGTLNRSRRCSLGGWTT</sequence>
<comment type="caution">
    <text evidence="2">The sequence shown here is derived from an EMBL/GenBank/DDBJ whole genome shotgun (WGS) entry which is preliminary data.</text>
</comment>
<dbReference type="EMBL" id="BNJQ01000019">
    <property type="protein sequence ID" value="GHP08107.1"/>
    <property type="molecule type" value="Genomic_DNA"/>
</dbReference>
<name>A0A830HT24_9CHLO</name>
<dbReference type="AlphaFoldDB" id="A0A830HT24"/>
<protein>
    <submittedName>
        <fullName evidence="2">Uncharacterized protein</fullName>
    </submittedName>
</protein>
<keyword evidence="3" id="KW-1185">Reference proteome</keyword>
<keyword evidence="1" id="KW-0812">Transmembrane</keyword>
<keyword evidence="1" id="KW-1133">Transmembrane helix</keyword>
<dbReference type="OrthoDB" id="536881at2759"/>
<proteinExistence type="predicted"/>
<keyword evidence="1" id="KW-0472">Membrane</keyword>
<dbReference type="InterPro" id="IPR036941">
    <property type="entry name" value="Rcpt_L-dom_sf"/>
</dbReference>
<dbReference type="Gene3D" id="3.80.20.20">
    <property type="entry name" value="Receptor L-domain"/>
    <property type="match status" value="1"/>
</dbReference>
<dbReference type="Proteomes" id="UP000660262">
    <property type="component" value="Unassembled WGS sequence"/>
</dbReference>